<accession>A0A5C2SKB9</accession>
<evidence type="ECO:0000313" key="1">
    <source>
        <dbReference type="EMBL" id="RPD63619.1"/>
    </source>
</evidence>
<gene>
    <name evidence="1" type="ORF">L227DRAFT_496413</name>
</gene>
<dbReference type="Proteomes" id="UP000313359">
    <property type="component" value="Unassembled WGS sequence"/>
</dbReference>
<feature type="non-terminal residue" evidence="1">
    <location>
        <position position="1"/>
    </location>
</feature>
<proteinExistence type="predicted"/>
<dbReference type="OrthoDB" id="2797114at2759"/>
<dbReference type="AlphaFoldDB" id="A0A5C2SKB9"/>
<dbReference type="Gene3D" id="3.60.130.30">
    <property type="match status" value="1"/>
</dbReference>
<dbReference type="STRING" id="1328759.A0A5C2SKB9"/>
<sequence>HRRGDFIAEDLGISFGQGQQRVGNLKHRVCDQRVIDALIADHNMHRVANFASELCPRSLRGDNLNMKALLEQDPTLCPNFPGNVFACATANTGPQTATIVHLDHLNYAYGMCAVTAFGDYDCKESGHPILWDCKLILEFPPPPRSTILFPSAILRHSNVVVQPEETRYSLTQFSAGGLFRWVRCRFRSLKAYLAAGLDLIDEYNEWKEGWKKYPIHSELYTRAHA</sequence>
<protein>
    <submittedName>
        <fullName evidence="1">Uncharacterized protein</fullName>
    </submittedName>
</protein>
<evidence type="ECO:0000313" key="2">
    <source>
        <dbReference type="Proteomes" id="UP000313359"/>
    </source>
</evidence>
<keyword evidence="2" id="KW-1185">Reference proteome</keyword>
<dbReference type="EMBL" id="ML122255">
    <property type="protein sequence ID" value="RPD63619.1"/>
    <property type="molecule type" value="Genomic_DNA"/>
</dbReference>
<organism evidence="1 2">
    <name type="scientific">Lentinus tigrinus ALCF2SS1-6</name>
    <dbReference type="NCBI Taxonomy" id="1328759"/>
    <lineage>
        <taxon>Eukaryota</taxon>
        <taxon>Fungi</taxon>
        <taxon>Dikarya</taxon>
        <taxon>Basidiomycota</taxon>
        <taxon>Agaricomycotina</taxon>
        <taxon>Agaricomycetes</taxon>
        <taxon>Polyporales</taxon>
        <taxon>Polyporaceae</taxon>
        <taxon>Lentinus</taxon>
    </lineage>
</organism>
<reference evidence="1" key="1">
    <citation type="journal article" date="2018" name="Genome Biol. Evol.">
        <title>Genomics and development of Lentinus tigrinus, a white-rot wood-decaying mushroom with dimorphic fruiting bodies.</title>
        <authorList>
            <person name="Wu B."/>
            <person name="Xu Z."/>
            <person name="Knudson A."/>
            <person name="Carlson A."/>
            <person name="Chen N."/>
            <person name="Kovaka S."/>
            <person name="LaButti K."/>
            <person name="Lipzen A."/>
            <person name="Pennachio C."/>
            <person name="Riley R."/>
            <person name="Schakwitz W."/>
            <person name="Umezawa K."/>
            <person name="Ohm R.A."/>
            <person name="Grigoriev I.V."/>
            <person name="Nagy L.G."/>
            <person name="Gibbons J."/>
            <person name="Hibbett D."/>
        </authorList>
    </citation>
    <scope>NUCLEOTIDE SEQUENCE [LARGE SCALE GENOMIC DNA]</scope>
    <source>
        <strain evidence="1">ALCF2SS1-6</strain>
    </source>
</reference>
<name>A0A5C2SKB9_9APHY</name>